<evidence type="ECO:0000313" key="1">
    <source>
        <dbReference type="EMBL" id="KAH7845641.1"/>
    </source>
</evidence>
<proteinExistence type="predicted"/>
<organism evidence="1 2">
    <name type="scientific">Vaccinium darrowii</name>
    <dbReference type="NCBI Taxonomy" id="229202"/>
    <lineage>
        <taxon>Eukaryota</taxon>
        <taxon>Viridiplantae</taxon>
        <taxon>Streptophyta</taxon>
        <taxon>Embryophyta</taxon>
        <taxon>Tracheophyta</taxon>
        <taxon>Spermatophyta</taxon>
        <taxon>Magnoliopsida</taxon>
        <taxon>eudicotyledons</taxon>
        <taxon>Gunneridae</taxon>
        <taxon>Pentapetalae</taxon>
        <taxon>asterids</taxon>
        <taxon>Ericales</taxon>
        <taxon>Ericaceae</taxon>
        <taxon>Vaccinioideae</taxon>
        <taxon>Vaccinieae</taxon>
        <taxon>Vaccinium</taxon>
    </lineage>
</organism>
<keyword evidence="2" id="KW-1185">Reference proteome</keyword>
<protein>
    <submittedName>
        <fullName evidence="1">Uncharacterized protein</fullName>
    </submittedName>
</protein>
<dbReference type="EMBL" id="CM037155">
    <property type="protein sequence ID" value="KAH7845641.1"/>
    <property type="molecule type" value="Genomic_DNA"/>
</dbReference>
<comment type="caution">
    <text evidence="1">The sequence shown here is derived from an EMBL/GenBank/DDBJ whole genome shotgun (WGS) entry which is preliminary data.</text>
</comment>
<reference evidence="1 2" key="1">
    <citation type="journal article" date="2021" name="Hortic Res">
        <title>High-quality reference genome and annotation aids understanding of berry development for evergreen blueberry (Vaccinium darrowii).</title>
        <authorList>
            <person name="Yu J."/>
            <person name="Hulse-Kemp A.M."/>
            <person name="Babiker E."/>
            <person name="Staton M."/>
        </authorList>
    </citation>
    <scope>NUCLEOTIDE SEQUENCE [LARGE SCALE GENOMIC DNA]</scope>
    <source>
        <strain evidence="2">cv. NJ 8807/NJ 8810</strain>
        <tissue evidence="1">Young leaf</tissue>
    </source>
</reference>
<sequence>MWRLSRLNEWMWMQKSRVNWYLNGSSVCDIAAATSIDLHLFLLCGFLISMKLRSSGKSKDDPNASNIMYWSLQQLVEESLSSPSLSPSATVAINGKCERSPIGEISNLTMDDKTSDTSVSLQEAYEQTYVLDDND</sequence>
<name>A0ACB7XWM0_9ERIC</name>
<gene>
    <name evidence="1" type="ORF">Vadar_004303</name>
</gene>
<accession>A0ACB7XWM0</accession>
<dbReference type="Proteomes" id="UP000828048">
    <property type="component" value="Chromosome 5"/>
</dbReference>
<evidence type="ECO:0000313" key="2">
    <source>
        <dbReference type="Proteomes" id="UP000828048"/>
    </source>
</evidence>